<keyword evidence="1" id="KW-0472">Membrane</keyword>
<evidence type="ECO:0000313" key="3">
    <source>
        <dbReference type="Proteomes" id="UP000662747"/>
    </source>
</evidence>
<dbReference type="RefSeq" id="WP_206721158.1">
    <property type="nucleotide sequence ID" value="NZ_CP071090.1"/>
</dbReference>
<feature type="transmembrane region" description="Helical" evidence="1">
    <location>
        <begin position="434"/>
        <end position="456"/>
    </location>
</feature>
<gene>
    <name evidence="2" type="ORF">JY651_30200</name>
</gene>
<dbReference type="EMBL" id="CP071090">
    <property type="protein sequence ID" value="QSQ19574.1"/>
    <property type="molecule type" value="Genomic_DNA"/>
</dbReference>
<organism evidence="2 3">
    <name type="scientific">Pyxidicoccus parkwayensis</name>
    <dbReference type="NCBI Taxonomy" id="2813578"/>
    <lineage>
        <taxon>Bacteria</taxon>
        <taxon>Pseudomonadati</taxon>
        <taxon>Myxococcota</taxon>
        <taxon>Myxococcia</taxon>
        <taxon>Myxococcales</taxon>
        <taxon>Cystobacterineae</taxon>
        <taxon>Myxococcaceae</taxon>
        <taxon>Pyxidicoccus</taxon>
    </lineage>
</organism>
<dbReference type="Proteomes" id="UP000662747">
    <property type="component" value="Chromosome"/>
</dbReference>
<reference evidence="2 3" key="1">
    <citation type="submission" date="2021-02" db="EMBL/GenBank/DDBJ databases">
        <title>De Novo genome assembly of isolated myxobacteria.</title>
        <authorList>
            <person name="Stevens D.C."/>
        </authorList>
    </citation>
    <scope>NUCLEOTIDE SEQUENCE [LARGE SCALE GENOMIC DNA]</scope>
    <source>
        <strain evidence="3">SCPEA02</strain>
    </source>
</reference>
<keyword evidence="1" id="KW-0812">Transmembrane</keyword>
<protein>
    <submittedName>
        <fullName evidence="2">Uncharacterized protein</fullName>
    </submittedName>
</protein>
<evidence type="ECO:0000256" key="1">
    <source>
        <dbReference type="SAM" id="Phobius"/>
    </source>
</evidence>
<proteinExistence type="predicted"/>
<keyword evidence="3" id="KW-1185">Reference proteome</keyword>
<keyword evidence="1" id="KW-1133">Transmembrane helix</keyword>
<sequence length="789" mass="82784">MAYPTVLVGLGRFGHEVVDRALLSLDADAPLLAPLKCEAGSAVAAGLHPLLEDLLRAGRGGGERRDPRLDVIVFAAALQVGETDLLTACEDAARLVAEGYGSIFPPDRPPEQRAAAMHLVVQVPALSHPRAAVALSRLAEVEAWARGRPAYPLLSRIWLVAQQTTAGTLTSQELVATCAAFGVALVGSGLRTEEGIAQRMAHPAQGEGRLGFVSVASAEVPEARVREYAEARAAYDGLGSLVARLEPPRVDAVLAEGTVAALQPEKWLAPLVDGEPAQRCRREAASLANVPRELPAMDVRVGPFDSADTLRARYPLLFEAGDAARPATRAGDVRREGLMRALDAAEYEVAATVEHGLRGAFDQELGPTSGLVRLRHVEAGLEGLAARLKDAQAREAAANTGAEATAVSPGSAAAPSATEALEQALKALPVRRQALATAVALFVAVLLAAAATGLAFSSPTVASASGGGPSRLQVAAAAAPTPGAAVDWTEVGPWLGAVALALVAGLGGLVLAGYPARRRVRRELEARREALAAAAHQREGSEVGRQAESHLRVRRLRGLRGALLAVEGAAERLWLARRTVREARDRARQRMGTLGLTPAAEARQDDLGPLLGAGGLLHVPLLPSPELARQVAACREVAEERVWADRLLEGTWPTGGLFEGAPCGDDARIGELARRQVAPLARRSLFEDSEAALAMRDSLADFGERVGAVLAAPCQPMDAQGDPVAGTRPGEGFVLAPAAGREVMQDALRDMPFRLPVLWSPRPAARVVFVRTWEGLTVEDVARGARGLS</sequence>
<evidence type="ECO:0000313" key="2">
    <source>
        <dbReference type="EMBL" id="QSQ19574.1"/>
    </source>
</evidence>
<feature type="transmembrane region" description="Helical" evidence="1">
    <location>
        <begin position="494"/>
        <end position="514"/>
    </location>
</feature>
<accession>A0ABX7NL38</accession>
<name>A0ABX7NL38_9BACT</name>